<feature type="transmembrane region" description="Helical" evidence="2">
    <location>
        <begin position="41"/>
        <end position="62"/>
    </location>
</feature>
<keyword evidence="2" id="KW-1133">Transmembrane helix</keyword>
<keyword evidence="4" id="KW-1185">Reference proteome</keyword>
<sequence length="381" mass="43568">MDISFGKPILEKLGNNTSKRKKNSFFFSRPNSDTSLKYSNYFSSVIITISLPTEFLALFFLIFMGVMNSESQNYFVLLLSQVFCFCFFSHDSSHCHRLKNALIEFERLESLHPHSWLVSCTNVLPWFLGYEIRQKKVRMGFLFRVIDQKDLCKLASSLADLRKWKNYRDPKAHVIAWCAVRAYLLQELSSNLAPCNCLSNPYGNKNIQIILVIGIPNTFTHHPTPHHAAYIFTFHLRNVRRGGRLSWIEWTRYSGGDIGGAEVGDSRGKRREEGSMGGDAQTPKSWGIPQLGDYLQPPHLCTFPNHVHTAKLQPTHHHHYPPTAVEIKTDSGGNLESFSKVCSTFWFHCGKLLDWLVSFFNPNNIHSLVTTLCTLQPGKRL</sequence>
<keyword evidence="2" id="KW-0472">Membrane</keyword>
<comment type="caution">
    <text evidence="3">The sequence shown here is derived from an EMBL/GenBank/DDBJ whole genome shotgun (WGS) entry which is preliminary data.</text>
</comment>
<organism evidence="3 4">
    <name type="scientific">Puccinia sorghi</name>
    <dbReference type="NCBI Taxonomy" id="27349"/>
    <lineage>
        <taxon>Eukaryota</taxon>
        <taxon>Fungi</taxon>
        <taxon>Dikarya</taxon>
        <taxon>Basidiomycota</taxon>
        <taxon>Pucciniomycotina</taxon>
        <taxon>Pucciniomycetes</taxon>
        <taxon>Pucciniales</taxon>
        <taxon>Pucciniaceae</taxon>
        <taxon>Puccinia</taxon>
    </lineage>
</organism>
<evidence type="ECO:0000256" key="2">
    <source>
        <dbReference type="SAM" id="Phobius"/>
    </source>
</evidence>
<evidence type="ECO:0000313" key="3">
    <source>
        <dbReference type="EMBL" id="KNZ59236.1"/>
    </source>
</evidence>
<dbReference type="AlphaFoldDB" id="A0A0L6VEM7"/>
<dbReference type="Proteomes" id="UP000037035">
    <property type="component" value="Unassembled WGS sequence"/>
</dbReference>
<feature type="region of interest" description="Disordered" evidence="1">
    <location>
        <begin position="261"/>
        <end position="282"/>
    </location>
</feature>
<accession>A0A0L6VEM7</accession>
<feature type="compositionally biased region" description="Basic and acidic residues" evidence="1">
    <location>
        <begin position="264"/>
        <end position="274"/>
    </location>
</feature>
<evidence type="ECO:0000313" key="4">
    <source>
        <dbReference type="Proteomes" id="UP000037035"/>
    </source>
</evidence>
<feature type="transmembrane region" description="Helical" evidence="2">
    <location>
        <begin position="74"/>
        <end position="90"/>
    </location>
</feature>
<dbReference type="VEuPathDB" id="FungiDB:VP01_1778g1"/>
<evidence type="ECO:0000256" key="1">
    <source>
        <dbReference type="SAM" id="MobiDB-lite"/>
    </source>
</evidence>
<protein>
    <submittedName>
        <fullName evidence="3">Uncharacterized protein</fullName>
    </submittedName>
</protein>
<gene>
    <name evidence="3" type="ORF">VP01_1778g1</name>
</gene>
<proteinExistence type="predicted"/>
<reference evidence="3 4" key="1">
    <citation type="submission" date="2015-08" db="EMBL/GenBank/DDBJ databases">
        <title>Next Generation Sequencing and Analysis of the Genome of Puccinia sorghi L Schw, the Causal Agent of Maize Common Rust.</title>
        <authorList>
            <person name="Rochi L."/>
            <person name="Burguener G."/>
            <person name="Darino M."/>
            <person name="Turjanski A."/>
            <person name="Kreff E."/>
            <person name="Dieguez M.J."/>
            <person name="Sacco F."/>
        </authorList>
    </citation>
    <scope>NUCLEOTIDE SEQUENCE [LARGE SCALE GENOMIC DNA]</scope>
    <source>
        <strain evidence="3 4">RO10H11247</strain>
    </source>
</reference>
<name>A0A0L6VEM7_9BASI</name>
<keyword evidence="2" id="KW-0812">Transmembrane</keyword>
<dbReference type="EMBL" id="LAVV01006590">
    <property type="protein sequence ID" value="KNZ59236.1"/>
    <property type="molecule type" value="Genomic_DNA"/>
</dbReference>